<evidence type="ECO:0000259" key="1">
    <source>
        <dbReference type="PROSITE" id="PS50883"/>
    </source>
</evidence>
<evidence type="ECO:0000313" key="2">
    <source>
        <dbReference type="EMBL" id="MBO1074360.1"/>
    </source>
</evidence>
<gene>
    <name evidence="2" type="ORF">IAI60_07045</name>
</gene>
<dbReference type="InterPro" id="IPR035919">
    <property type="entry name" value="EAL_sf"/>
</dbReference>
<dbReference type="RefSeq" id="WP_207445947.1">
    <property type="nucleotide sequence ID" value="NZ_CP061091.1"/>
</dbReference>
<keyword evidence="3" id="KW-1185">Reference proteome</keyword>
<organism evidence="2 3">
    <name type="scientific">Roseomonas marmotae</name>
    <dbReference type="NCBI Taxonomy" id="2768161"/>
    <lineage>
        <taxon>Bacteria</taxon>
        <taxon>Pseudomonadati</taxon>
        <taxon>Pseudomonadota</taxon>
        <taxon>Alphaproteobacteria</taxon>
        <taxon>Acetobacterales</taxon>
        <taxon>Roseomonadaceae</taxon>
        <taxon>Roseomonas</taxon>
    </lineage>
</organism>
<dbReference type="SUPFAM" id="SSF141868">
    <property type="entry name" value="EAL domain-like"/>
    <property type="match status" value="1"/>
</dbReference>
<dbReference type="InterPro" id="IPR050706">
    <property type="entry name" value="Cyclic-di-GMP_PDE-like"/>
</dbReference>
<dbReference type="Gene3D" id="3.20.20.450">
    <property type="entry name" value="EAL domain"/>
    <property type="match status" value="1"/>
</dbReference>
<dbReference type="SMART" id="SM00052">
    <property type="entry name" value="EAL"/>
    <property type="match status" value="1"/>
</dbReference>
<sequence length="394" mass="43042">MPMRFRPAPPGEASMLLLARDPEVIAATQEAARGLERGPPILLNNGWEVLARLFSAGEWPHQVICQISAAGPSWPALLATAGDPFGDTGMVVVVEQPGTEAAGRMIPPGLTWAAAEPVSLARALQQAAQVRRQVPTDNPMDLAIGLQRGEITVRYQPVVRIADRRPVLLEGLARWQRRDDAPLRPDAFVPLAERNGLGRALSIAVAHRAFSELATPASRVGASLALNLPLNVLLERDLLAWLRDLQEKTRFPFSALVLEMTETSPVQDSVTLRRALERLRGAGVTVLIDDMGLEEDRSWLISLPFSGIKLDRHLVAAMPTRRRARAEVQRLVRMAHAARMTVTAEGVSDARLWHAVAAAGVDHAQGYAIARPLPAIALPAWRNAWQSLSLRPRQ</sequence>
<dbReference type="EMBL" id="JACTNF010000005">
    <property type="protein sequence ID" value="MBO1074360.1"/>
    <property type="molecule type" value="Genomic_DNA"/>
</dbReference>
<evidence type="ECO:0000313" key="3">
    <source>
        <dbReference type="Proteomes" id="UP001518990"/>
    </source>
</evidence>
<proteinExistence type="predicted"/>
<dbReference type="PANTHER" id="PTHR33121">
    <property type="entry name" value="CYCLIC DI-GMP PHOSPHODIESTERASE PDEF"/>
    <property type="match status" value="1"/>
</dbReference>
<dbReference type="CDD" id="cd01948">
    <property type="entry name" value="EAL"/>
    <property type="match status" value="1"/>
</dbReference>
<accession>A0ABS3KBT0</accession>
<dbReference type="Pfam" id="PF00563">
    <property type="entry name" value="EAL"/>
    <property type="match status" value="1"/>
</dbReference>
<dbReference type="PROSITE" id="PS50883">
    <property type="entry name" value="EAL"/>
    <property type="match status" value="1"/>
</dbReference>
<dbReference type="PANTHER" id="PTHR33121:SF79">
    <property type="entry name" value="CYCLIC DI-GMP PHOSPHODIESTERASE PDED-RELATED"/>
    <property type="match status" value="1"/>
</dbReference>
<comment type="caution">
    <text evidence="2">The sequence shown here is derived from an EMBL/GenBank/DDBJ whole genome shotgun (WGS) entry which is preliminary data.</text>
</comment>
<protein>
    <submittedName>
        <fullName evidence="2">EAL domain-containing protein</fullName>
    </submittedName>
</protein>
<feature type="domain" description="EAL" evidence="1">
    <location>
        <begin position="135"/>
        <end position="386"/>
    </location>
</feature>
<reference evidence="2 3" key="1">
    <citation type="submission" date="2020-09" db="EMBL/GenBank/DDBJ databases">
        <title>Roseomonas.</title>
        <authorList>
            <person name="Zhu W."/>
        </authorList>
    </citation>
    <scope>NUCLEOTIDE SEQUENCE [LARGE SCALE GENOMIC DNA]</scope>
    <source>
        <strain evidence="2 3">1311</strain>
    </source>
</reference>
<dbReference type="InterPro" id="IPR001633">
    <property type="entry name" value="EAL_dom"/>
</dbReference>
<dbReference type="Proteomes" id="UP001518990">
    <property type="component" value="Unassembled WGS sequence"/>
</dbReference>
<name>A0ABS3KBT0_9PROT</name>